<keyword evidence="3 6" id="KW-0812">Transmembrane</keyword>
<sequence length="403" mass="40981">MSDAPRPAEAGGEDDTPHGVIWTLSACNFVIGMGAFVVIGLLEPVADGFGVTRGEAGALMTVYAIAYAILSPLLVSATGRIGRRRVMALGLAVFAAGSALCALAPTLWAMMAGRAVAAAGAGMFTPVSAAVAAALAAPEARGRALATVVVGLSLAQVAGVPAGGWIAYTFGWRGAFWLILALALIGVALVWTRVPQGLRLAPVTLRDLGGVLRDRLAMGAVLFTASFLAAVFVLYTYLTPLLGETMGWGRDGITLLLVIYGAGAVLGNLMGGWMADRLGAVRTLVVLTLCQIAVMPVFSGLPYPEAAVMALAFLWALVGWSFMAAQQLRLLAIAPEEASVVLALNAAAIYIGAALGSALGGAVLGAFGIGALGIAGGLAACWVLAHILWSRRAALRAGRGTAA</sequence>
<feature type="transmembrane region" description="Helical" evidence="6">
    <location>
        <begin position="283"/>
        <end position="301"/>
    </location>
</feature>
<evidence type="ECO:0000256" key="5">
    <source>
        <dbReference type="ARBA" id="ARBA00023136"/>
    </source>
</evidence>
<protein>
    <submittedName>
        <fullName evidence="8">Predicted arabinose efflux permease, MFS family</fullName>
    </submittedName>
</protein>
<dbReference type="InterPro" id="IPR050189">
    <property type="entry name" value="MFS_Efflux_Transporters"/>
</dbReference>
<dbReference type="RefSeq" id="WP_149756546.1">
    <property type="nucleotide sequence ID" value="NZ_FOMS01000008.1"/>
</dbReference>
<evidence type="ECO:0000313" key="8">
    <source>
        <dbReference type="EMBL" id="SFE32919.1"/>
    </source>
</evidence>
<evidence type="ECO:0000259" key="7">
    <source>
        <dbReference type="PROSITE" id="PS50850"/>
    </source>
</evidence>
<dbReference type="GO" id="GO:0005886">
    <property type="term" value="C:plasma membrane"/>
    <property type="evidence" value="ECO:0007669"/>
    <property type="project" value="UniProtKB-SubCell"/>
</dbReference>
<keyword evidence="9" id="KW-1185">Reference proteome</keyword>
<dbReference type="PROSITE" id="PS50850">
    <property type="entry name" value="MFS"/>
    <property type="match status" value="1"/>
</dbReference>
<feature type="transmembrane region" description="Helical" evidence="6">
    <location>
        <begin position="144"/>
        <end position="168"/>
    </location>
</feature>
<dbReference type="PROSITE" id="PS51257">
    <property type="entry name" value="PROKAR_LIPOPROTEIN"/>
    <property type="match status" value="1"/>
</dbReference>
<feature type="transmembrane region" description="Helical" evidence="6">
    <location>
        <begin position="338"/>
        <end position="359"/>
    </location>
</feature>
<evidence type="ECO:0000256" key="6">
    <source>
        <dbReference type="SAM" id="Phobius"/>
    </source>
</evidence>
<evidence type="ECO:0000256" key="3">
    <source>
        <dbReference type="ARBA" id="ARBA00022692"/>
    </source>
</evidence>
<evidence type="ECO:0000256" key="4">
    <source>
        <dbReference type="ARBA" id="ARBA00022989"/>
    </source>
</evidence>
<keyword evidence="2" id="KW-1003">Cell membrane</keyword>
<feature type="transmembrane region" description="Helical" evidence="6">
    <location>
        <begin position="215"/>
        <end position="238"/>
    </location>
</feature>
<keyword evidence="4 6" id="KW-1133">Transmembrane helix</keyword>
<dbReference type="InterPro" id="IPR020846">
    <property type="entry name" value="MFS_dom"/>
</dbReference>
<organism evidence="8 9">
    <name type="scientific">Roseivivax sediminis</name>
    <dbReference type="NCBI Taxonomy" id="936889"/>
    <lineage>
        <taxon>Bacteria</taxon>
        <taxon>Pseudomonadati</taxon>
        <taxon>Pseudomonadota</taxon>
        <taxon>Alphaproteobacteria</taxon>
        <taxon>Rhodobacterales</taxon>
        <taxon>Roseobacteraceae</taxon>
        <taxon>Roseivivax</taxon>
    </lineage>
</organism>
<dbReference type="SUPFAM" id="SSF103473">
    <property type="entry name" value="MFS general substrate transporter"/>
    <property type="match status" value="1"/>
</dbReference>
<dbReference type="Gene3D" id="1.20.1250.20">
    <property type="entry name" value="MFS general substrate transporter like domains"/>
    <property type="match status" value="1"/>
</dbReference>
<comment type="subcellular location">
    <subcellularLocation>
        <location evidence="1">Cell membrane</location>
        <topology evidence="1">Multi-pass membrane protein</topology>
    </subcellularLocation>
</comment>
<keyword evidence="5 6" id="KW-0472">Membrane</keyword>
<evidence type="ECO:0000256" key="2">
    <source>
        <dbReference type="ARBA" id="ARBA00022475"/>
    </source>
</evidence>
<reference evidence="8 9" key="1">
    <citation type="submission" date="2016-10" db="EMBL/GenBank/DDBJ databases">
        <authorList>
            <person name="Varghese N."/>
            <person name="Submissions S."/>
        </authorList>
    </citation>
    <scope>NUCLEOTIDE SEQUENCE [LARGE SCALE GENOMIC DNA]</scope>
    <source>
        <strain evidence="9">YIM D21,KCTC 23444,ACCC 10710</strain>
    </source>
</reference>
<dbReference type="PANTHER" id="PTHR43124">
    <property type="entry name" value="PURINE EFFLUX PUMP PBUE"/>
    <property type="match status" value="1"/>
</dbReference>
<dbReference type="GO" id="GO:0022857">
    <property type="term" value="F:transmembrane transporter activity"/>
    <property type="evidence" value="ECO:0007669"/>
    <property type="project" value="InterPro"/>
</dbReference>
<gene>
    <name evidence="8" type="ORF">SAMN04515678_108200</name>
</gene>
<dbReference type="PANTHER" id="PTHR43124:SF10">
    <property type="entry name" value="PURINE EFFLUX PUMP PBUE"/>
    <property type="match status" value="1"/>
</dbReference>
<name>A0A1I1ZMK5_9RHOB</name>
<feature type="domain" description="Major facilitator superfamily (MFS) profile" evidence="7">
    <location>
        <begin position="20"/>
        <end position="394"/>
    </location>
</feature>
<feature type="transmembrane region" description="Helical" evidence="6">
    <location>
        <begin position="365"/>
        <end position="389"/>
    </location>
</feature>
<dbReference type="EMBL" id="FOMS01000008">
    <property type="protein sequence ID" value="SFE32919.1"/>
    <property type="molecule type" value="Genomic_DNA"/>
</dbReference>
<dbReference type="Pfam" id="PF07690">
    <property type="entry name" value="MFS_1"/>
    <property type="match status" value="1"/>
</dbReference>
<feature type="transmembrane region" description="Helical" evidence="6">
    <location>
        <begin position="115"/>
        <end position="137"/>
    </location>
</feature>
<dbReference type="CDD" id="cd17324">
    <property type="entry name" value="MFS_NepI_like"/>
    <property type="match status" value="1"/>
</dbReference>
<evidence type="ECO:0000256" key="1">
    <source>
        <dbReference type="ARBA" id="ARBA00004651"/>
    </source>
</evidence>
<dbReference type="OrthoDB" id="9788453at2"/>
<dbReference type="AlphaFoldDB" id="A0A1I1ZMK5"/>
<accession>A0A1I1ZMK5</accession>
<feature type="transmembrane region" description="Helical" evidence="6">
    <location>
        <begin position="253"/>
        <end position="271"/>
    </location>
</feature>
<dbReference type="InterPro" id="IPR036259">
    <property type="entry name" value="MFS_trans_sf"/>
</dbReference>
<dbReference type="Proteomes" id="UP000325289">
    <property type="component" value="Unassembled WGS sequence"/>
</dbReference>
<feature type="transmembrane region" description="Helical" evidence="6">
    <location>
        <begin position="307"/>
        <end position="326"/>
    </location>
</feature>
<feature type="transmembrane region" description="Helical" evidence="6">
    <location>
        <begin position="174"/>
        <end position="194"/>
    </location>
</feature>
<feature type="transmembrane region" description="Helical" evidence="6">
    <location>
        <begin position="54"/>
        <end position="75"/>
    </location>
</feature>
<proteinExistence type="predicted"/>
<dbReference type="InterPro" id="IPR011701">
    <property type="entry name" value="MFS"/>
</dbReference>
<feature type="transmembrane region" description="Helical" evidence="6">
    <location>
        <begin position="20"/>
        <end position="42"/>
    </location>
</feature>
<evidence type="ECO:0000313" key="9">
    <source>
        <dbReference type="Proteomes" id="UP000325289"/>
    </source>
</evidence>
<feature type="transmembrane region" description="Helical" evidence="6">
    <location>
        <begin position="87"/>
        <end position="109"/>
    </location>
</feature>